<comment type="caution">
    <text evidence="1">The sequence shown here is derived from an EMBL/GenBank/DDBJ whole genome shotgun (WGS) entry which is preliminary data.</text>
</comment>
<name>A0AAN8A5P1_9PEZI</name>
<gene>
    <name evidence="1" type="ORF">LTR97_001105</name>
</gene>
<proteinExistence type="predicted"/>
<protein>
    <recommendedName>
        <fullName evidence="3">F-box domain-containing protein</fullName>
    </recommendedName>
</protein>
<evidence type="ECO:0008006" key="3">
    <source>
        <dbReference type="Google" id="ProtNLM"/>
    </source>
</evidence>
<dbReference type="AlphaFoldDB" id="A0AAN8A5P1"/>
<reference evidence="1" key="1">
    <citation type="submission" date="2023-08" db="EMBL/GenBank/DDBJ databases">
        <title>Black Yeasts Isolated from many extreme environments.</title>
        <authorList>
            <person name="Coleine C."/>
            <person name="Stajich J.E."/>
            <person name="Selbmann L."/>
        </authorList>
    </citation>
    <scope>NUCLEOTIDE SEQUENCE</scope>
    <source>
        <strain evidence="1">CCFEE 5810</strain>
    </source>
</reference>
<evidence type="ECO:0000313" key="2">
    <source>
        <dbReference type="Proteomes" id="UP001310594"/>
    </source>
</evidence>
<sequence>MATSPPASFLGIPRELRLQIYEELQEQNLECKVLKKWRGGHDSRGFYATPIRDPEARLIIPWLSLLLSCRAIAAEMQSWIRNQAQAQGDDKHSTYIMETDLGGQESQDMGNVIWQRIPCAPTSAKVLLVHCYTDTRNSFWGDGGPLNIVRSMYQTLNLFLHCGPRLNPEKPLQDGHLHLRELVIHMHLRQGALRSTRADGSTARRDAYTEMCGRISLILRHMGVLSGSFERVRITDGEEEYEFLIDSSRPFDGVVSDHLKRYGFDWGVGGARASKSGLMSL</sequence>
<dbReference type="Proteomes" id="UP001310594">
    <property type="component" value="Unassembled WGS sequence"/>
</dbReference>
<evidence type="ECO:0000313" key="1">
    <source>
        <dbReference type="EMBL" id="KAK5706119.1"/>
    </source>
</evidence>
<dbReference type="EMBL" id="JAVRQU010000002">
    <property type="protein sequence ID" value="KAK5706119.1"/>
    <property type="molecule type" value="Genomic_DNA"/>
</dbReference>
<accession>A0AAN8A5P1</accession>
<organism evidence="1 2">
    <name type="scientific">Elasticomyces elasticus</name>
    <dbReference type="NCBI Taxonomy" id="574655"/>
    <lineage>
        <taxon>Eukaryota</taxon>
        <taxon>Fungi</taxon>
        <taxon>Dikarya</taxon>
        <taxon>Ascomycota</taxon>
        <taxon>Pezizomycotina</taxon>
        <taxon>Dothideomycetes</taxon>
        <taxon>Dothideomycetidae</taxon>
        <taxon>Mycosphaerellales</taxon>
        <taxon>Teratosphaeriaceae</taxon>
        <taxon>Elasticomyces</taxon>
    </lineage>
</organism>